<keyword evidence="4" id="KW-0560">Oxidoreductase</keyword>
<dbReference type="Pfam" id="PF03150">
    <property type="entry name" value="CCP_MauG"/>
    <property type="match status" value="1"/>
</dbReference>
<dbReference type="InterPro" id="IPR009056">
    <property type="entry name" value="Cyt_c-like_dom"/>
</dbReference>
<dbReference type="InterPro" id="IPR036909">
    <property type="entry name" value="Cyt_c-like_dom_sf"/>
</dbReference>
<dbReference type="InterPro" id="IPR004852">
    <property type="entry name" value="Di-haem_cyt_c_peroxidsae"/>
</dbReference>
<feature type="domain" description="Cytochrome c" evidence="7">
    <location>
        <begin position="256"/>
        <end position="420"/>
    </location>
</feature>
<evidence type="ECO:0000313" key="8">
    <source>
        <dbReference type="EMBL" id="MFD0916649.1"/>
    </source>
</evidence>
<evidence type="ECO:0000256" key="1">
    <source>
        <dbReference type="ARBA" id="ARBA00004196"/>
    </source>
</evidence>
<evidence type="ECO:0000256" key="3">
    <source>
        <dbReference type="ARBA" id="ARBA00022723"/>
    </source>
</evidence>
<evidence type="ECO:0000256" key="2">
    <source>
        <dbReference type="ARBA" id="ARBA00022617"/>
    </source>
</evidence>
<dbReference type="GO" id="GO:0004601">
    <property type="term" value="F:peroxidase activity"/>
    <property type="evidence" value="ECO:0007669"/>
    <property type="project" value="UniProtKB-KW"/>
</dbReference>
<comment type="caution">
    <text evidence="8">The sequence shown here is derived from an EMBL/GenBank/DDBJ whole genome shotgun (WGS) entry which is preliminary data.</text>
</comment>
<evidence type="ECO:0000259" key="7">
    <source>
        <dbReference type="PROSITE" id="PS51007"/>
    </source>
</evidence>
<dbReference type="Gene3D" id="1.10.760.10">
    <property type="entry name" value="Cytochrome c-like domain"/>
    <property type="match status" value="2"/>
</dbReference>
<dbReference type="Proteomes" id="UP001597101">
    <property type="component" value="Unassembled WGS sequence"/>
</dbReference>
<keyword evidence="3 6" id="KW-0479">Metal-binding</keyword>
<name>A0ABW3FIJ9_9HYPH</name>
<reference evidence="9" key="1">
    <citation type="journal article" date="2019" name="Int. J. Syst. Evol. Microbiol.">
        <title>The Global Catalogue of Microorganisms (GCM) 10K type strain sequencing project: providing services to taxonomists for standard genome sequencing and annotation.</title>
        <authorList>
            <consortium name="The Broad Institute Genomics Platform"/>
            <consortium name="The Broad Institute Genome Sequencing Center for Infectious Disease"/>
            <person name="Wu L."/>
            <person name="Ma J."/>
        </authorList>
    </citation>
    <scope>NUCLEOTIDE SEQUENCE [LARGE SCALE GENOMIC DNA]</scope>
    <source>
        <strain evidence="9">CCUG 60023</strain>
    </source>
</reference>
<protein>
    <submittedName>
        <fullName evidence="8">Cytochrome-c peroxidase</fullName>
    </submittedName>
</protein>
<comment type="subcellular location">
    <subcellularLocation>
        <location evidence="1">Cell envelope</location>
    </subcellularLocation>
</comment>
<keyword evidence="5 6" id="KW-0408">Iron</keyword>
<dbReference type="PANTHER" id="PTHR30600">
    <property type="entry name" value="CYTOCHROME C PEROXIDASE-RELATED"/>
    <property type="match status" value="1"/>
</dbReference>
<dbReference type="InterPro" id="IPR051395">
    <property type="entry name" value="Cytochrome_c_Peroxidase/MauG"/>
</dbReference>
<organism evidence="8 9">
    <name type="scientific">Pseudahrensia aquimaris</name>
    <dbReference type="NCBI Taxonomy" id="744461"/>
    <lineage>
        <taxon>Bacteria</taxon>
        <taxon>Pseudomonadati</taxon>
        <taxon>Pseudomonadota</taxon>
        <taxon>Alphaproteobacteria</taxon>
        <taxon>Hyphomicrobiales</taxon>
        <taxon>Ahrensiaceae</taxon>
        <taxon>Pseudahrensia</taxon>
    </lineage>
</organism>
<evidence type="ECO:0000256" key="6">
    <source>
        <dbReference type="PROSITE-ProRule" id="PRU00433"/>
    </source>
</evidence>
<evidence type="ECO:0000256" key="4">
    <source>
        <dbReference type="ARBA" id="ARBA00023002"/>
    </source>
</evidence>
<proteinExistence type="predicted"/>
<keyword evidence="8" id="KW-0575">Peroxidase</keyword>
<keyword evidence="2 6" id="KW-0349">Heme</keyword>
<sequence length="442" mass="48876">MAHGRLILALILGLAFVLSARASDLPRPLTKDDFIAFDTRQARIGQLLFYDKILSGNRNISCGTCHHHKHGGTDGLSLGIGEGGEGVGPKRTAGKGENRIRKRIPRNAPALWNLGAKEIRVLFHDGRLEESDLYENGFNSPAEEWLPKGLSSLLAAQALLPMTAQFEMAGNPKENQVAGAAHDRIDRVWPIVAKRVRTIPAYGIMFVTAFDHIESPEQISEIDIAEALAAFIGTEWQSYDSPFDDYLKGNPNALTPIQKRGMNIFYGDGNCVACHSGPLFTDQNFHALALPAFGPGRTRLFDPAARDVGRMGESDRLEDAYRFRTPSLRNVTLTAPYGHNGAYPTLRGIVQHHLDPLNALDRWTRDLANLPTAPWLAEIDFVITKDKREMARQRAKIDIEPRNLRDDQIEDLLAFLRALEGKSAQSLPLGRPESVPSSLPVD</sequence>
<dbReference type="SUPFAM" id="SSF46626">
    <property type="entry name" value="Cytochrome c"/>
    <property type="match status" value="2"/>
</dbReference>
<gene>
    <name evidence="8" type="ORF">ACFQ14_09545</name>
</gene>
<dbReference type="RefSeq" id="WP_377212506.1">
    <property type="nucleotide sequence ID" value="NZ_JBHTJV010000009.1"/>
</dbReference>
<evidence type="ECO:0000256" key="5">
    <source>
        <dbReference type="ARBA" id="ARBA00023004"/>
    </source>
</evidence>
<dbReference type="EMBL" id="JBHTJV010000009">
    <property type="protein sequence ID" value="MFD0916649.1"/>
    <property type="molecule type" value="Genomic_DNA"/>
</dbReference>
<accession>A0ABW3FIJ9</accession>
<evidence type="ECO:0000313" key="9">
    <source>
        <dbReference type="Proteomes" id="UP001597101"/>
    </source>
</evidence>
<dbReference type="PROSITE" id="PS51007">
    <property type="entry name" value="CYTC"/>
    <property type="match status" value="1"/>
</dbReference>
<keyword evidence="9" id="KW-1185">Reference proteome</keyword>